<keyword evidence="3" id="KW-0410">Iron transport</keyword>
<dbReference type="AlphaFoldDB" id="A0A7C9PMD7"/>
<sequence length="247" mass="25981">MTTPALDAHLVARRGDFRLDLRLRVPRHTITAIVGPNGSGKTTALRTLAGLIRPDAGHIRVGDRVLDDVEAGIHVPPARRGTGVVFQDYLLFPHLSAAENVAFGLAAQGLPHREALERARAWLDRIDLGALAGVRPGLLSGGQAQRVALARALILDPAVLLLDEPMAALDVTTRQEVRAELGSRLRAFGGTTVIVTHDPADALALADEIVVLAEGGVVQRGVPAELVASPVNAYVESLFAASRGGIA</sequence>
<keyword evidence="2" id="KW-1003">Cell membrane</keyword>
<dbReference type="InterPro" id="IPR027417">
    <property type="entry name" value="P-loop_NTPase"/>
</dbReference>
<evidence type="ECO:0000256" key="4">
    <source>
        <dbReference type="ARBA" id="ARBA00022741"/>
    </source>
</evidence>
<keyword evidence="8" id="KW-0472">Membrane</keyword>
<dbReference type="SUPFAM" id="SSF52540">
    <property type="entry name" value="P-loop containing nucleoside triphosphate hydrolases"/>
    <property type="match status" value="1"/>
</dbReference>
<dbReference type="GO" id="GO:0016887">
    <property type="term" value="F:ATP hydrolysis activity"/>
    <property type="evidence" value="ECO:0007669"/>
    <property type="project" value="InterPro"/>
</dbReference>
<feature type="domain" description="ABC transporter" evidence="9">
    <location>
        <begin position="3"/>
        <end position="239"/>
    </location>
</feature>
<evidence type="ECO:0000259" key="9">
    <source>
        <dbReference type="PROSITE" id="PS50893"/>
    </source>
</evidence>
<keyword evidence="1" id="KW-0813">Transport</keyword>
<keyword evidence="7" id="KW-0406">Ion transport</keyword>
<evidence type="ECO:0000256" key="7">
    <source>
        <dbReference type="ARBA" id="ARBA00023065"/>
    </source>
</evidence>
<dbReference type="InterPro" id="IPR017871">
    <property type="entry name" value="ABC_transporter-like_CS"/>
</dbReference>
<dbReference type="GO" id="GO:0015408">
    <property type="term" value="F:ABC-type ferric iron transporter activity"/>
    <property type="evidence" value="ECO:0007669"/>
    <property type="project" value="InterPro"/>
</dbReference>
<keyword evidence="6" id="KW-0408">Iron</keyword>
<dbReference type="InterPro" id="IPR003593">
    <property type="entry name" value="AAA+_ATPase"/>
</dbReference>
<comment type="caution">
    <text evidence="10">The sequence shown here is derived from an EMBL/GenBank/DDBJ whole genome shotgun (WGS) entry which is preliminary data.</text>
</comment>
<evidence type="ECO:0000256" key="5">
    <source>
        <dbReference type="ARBA" id="ARBA00022840"/>
    </source>
</evidence>
<dbReference type="PROSITE" id="PS00211">
    <property type="entry name" value="ABC_TRANSPORTER_1"/>
    <property type="match status" value="1"/>
</dbReference>
<dbReference type="Proteomes" id="UP000479756">
    <property type="component" value="Unassembled WGS sequence"/>
</dbReference>
<dbReference type="CDD" id="cd03259">
    <property type="entry name" value="ABC_Carb_Solutes_like"/>
    <property type="match status" value="1"/>
</dbReference>
<protein>
    <submittedName>
        <fullName evidence="10">ABC transporter ATP-binding protein</fullName>
    </submittedName>
</protein>
<keyword evidence="11" id="KW-1185">Reference proteome</keyword>
<organism evidence="10 11">
    <name type="scientific">Galbitalea soli</name>
    <dbReference type="NCBI Taxonomy" id="1268042"/>
    <lineage>
        <taxon>Bacteria</taxon>
        <taxon>Bacillati</taxon>
        <taxon>Actinomycetota</taxon>
        <taxon>Actinomycetes</taxon>
        <taxon>Micrococcales</taxon>
        <taxon>Microbacteriaceae</taxon>
        <taxon>Galbitalea</taxon>
    </lineage>
</organism>
<dbReference type="EMBL" id="JAAGWZ010000001">
    <property type="protein sequence ID" value="NEM90766.1"/>
    <property type="molecule type" value="Genomic_DNA"/>
</dbReference>
<evidence type="ECO:0000256" key="6">
    <source>
        <dbReference type="ARBA" id="ARBA00023004"/>
    </source>
</evidence>
<evidence type="ECO:0000256" key="8">
    <source>
        <dbReference type="ARBA" id="ARBA00023136"/>
    </source>
</evidence>
<dbReference type="Gene3D" id="3.40.50.300">
    <property type="entry name" value="P-loop containing nucleotide triphosphate hydrolases"/>
    <property type="match status" value="1"/>
</dbReference>
<keyword evidence="4" id="KW-0547">Nucleotide-binding</keyword>
<keyword evidence="5 10" id="KW-0067">ATP-binding</keyword>
<dbReference type="Pfam" id="PF00005">
    <property type="entry name" value="ABC_tran"/>
    <property type="match status" value="1"/>
</dbReference>
<reference evidence="10 11" key="1">
    <citation type="journal article" date="2014" name="Int. J. Syst. Evol. Microbiol.">
        <title>Description of Galbitalea soli gen. nov., sp. nov., and Frondihabitans sucicola sp. nov.</title>
        <authorList>
            <person name="Kim S.J."/>
            <person name="Lim J.M."/>
            <person name="Ahn J.H."/>
            <person name="Weon H.Y."/>
            <person name="Hamada M."/>
            <person name="Suzuki K."/>
            <person name="Ahn T.Y."/>
            <person name="Kwon S.W."/>
        </authorList>
    </citation>
    <scope>NUCLEOTIDE SEQUENCE [LARGE SCALE GENOMIC DNA]</scope>
    <source>
        <strain evidence="10 11">NBRC 108727</strain>
    </source>
</reference>
<dbReference type="PANTHER" id="PTHR42781">
    <property type="entry name" value="SPERMIDINE/PUTRESCINE IMPORT ATP-BINDING PROTEIN POTA"/>
    <property type="match status" value="1"/>
</dbReference>
<gene>
    <name evidence="10" type="ORF">G3T37_05295</name>
</gene>
<dbReference type="InterPro" id="IPR050093">
    <property type="entry name" value="ABC_SmlMolc_Importer"/>
</dbReference>
<name>A0A7C9PMD7_9MICO</name>
<dbReference type="SMART" id="SM00382">
    <property type="entry name" value="AAA"/>
    <property type="match status" value="1"/>
</dbReference>
<dbReference type="PROSITE" id="PS50893">
    <property type="entry name" value="ABC_TRANSPORTER_2"/>
    <property type="match status" value="1"/>
</dbReference>
<proteinExistence type="predicted"/>
<dbReference type="GO" id="GO:0016020">
    <property type="term" value="C:membrane"/>
    <property type="evidence" value="ECO:0007669"/>
    <property type="project" value="InterPro"/>
</dbReference>
<evidence type="ECO:0000313" key="11">
    <source>
        <dbReference type="Proteomes" id="UP000479756"/>
    </source>
</evidence>
<accession>A0A7C9PMD7</accession>
<evidence type="ECO:0000256" key="2">
    <source>
        <dbReference type="ARBA" id="ARBA00022475"/>
    </source>
</evidence>
<dbReference type="PANTHER" id="PTHR42781:SF4">
    <property type="entry name" value="SPERMIDINE_PUTRESCINE IMPORT ATP-BINDING PROTEIN POTA"/>
    <property type="match status" value="1"/>
</dbReference>
<evidence type="ECO:0000313" key="10">
    <source>
        <dbReference type="EMBL" id="NEM90766.1"/>
    </source>
</evidence>
<dbReference type="InterPro" id="IPR003439">
    <property type="entry name" value="ABC_transporter-like_ATP-bd"/>
</dbReference>
<dbReference type="InterPro" id="IPR015853">
    <property type="entry name" value="ABC_transpr_FbpC"/>
</dbReference>
<evidence type="ECO:0000256" key="3">
    <source>
        <dbReference type="ARBA" id="ARBA00022496"/>
    </source>
</evidence>
<dbReference type="GO" id="GO:0005524">
    <property type="term" value="F:ATP binding"/>
    <property type="evidence" value="ECO:0007669"/>
    <property type="project" value="UniProtKB-KW"/>
</dbReference>
<dbReference type="RefSeq" id="WP_163472377.1">
    <property type="nucleotide sequence ID" value="NZ_JAAGWZ010000001.1"/>
</dbReference>
<evidence type="ECO:0000256" key="1">
    <source>
        <dbReference type="ARBA" id="ARBA00022448"/>
    </source>
</evidence>